<dbReference type="NCBIfam" id="TIGR00377">
    <property type="entry name" value="ant_ant_sig"/>
    <property type="match status" value="1"/>
</dbReference>
<dbReference type="InterPro" id="IPR002645">
    <property type="entry name" value="STAS_dom"/>
</dbReference>
<evidence type="ECO:0000313" key="4">
    <source>
        <dbReference type="EMBL" id="EXM40570.1"/>
    </source>
</evidence>
<feature type="domain" description="STAS" evidence="3">
    <location>
        <begin position="1"/>
        <end position="93"/>
    </location>
</feature>
<evidence type="ECO:0000256" key="2">
    <source>
        <dbReference type="RuleBase" id="RU003749"/>
    </source>
</evidence>
<dbReference type="Pfam" id="PF01740">
    <property type="entry name" value="STAS"/>
    <property type="match status" value="1"/>
</dbReference>
<comment type="similarity">
    <text evidence="1 2">Belongs to the anti-sigma-factor antagonist family.</text>
</comment>
<dbReference type="Gene3D" id="3.30.750.24">
    <property type="entry name" value="STAS domain"/>
    <property type="match status" value="1"/>
</dbReference>
<protein>
    <recommendedName>
        <fullName evidence="2">Anti-sigma factor antagonist</fullName>
    </recommendedName>
</protein>
<dbReference type="EMBL" id="JEOB01000001">
    <property type="protein sequence ID" value="EXM40570.1"/>
    <property type="molecule type" value="Genomic_DNA"/>
</dbReference>
<dbReference type="PROSITE" id="PS50801">
    <property type="entry name" value="STAS"/>
    <property type="match status" value="1"/>
</dbReference>
<comment type="caution">
    <text evidence="4">The sequence shown here is derived from an EMBL/GenBank/DDBJ whole genome shotgun (WGS) entry which is preliminary data.</text>
</comment>
<dbReference type="PANTHER" id="PTHR33495">
    <property type="entry name" value="ANTI-SIGMA FACTOR ANTAGONIST TM_1081-RELATED-RELATED"/>
    <property type="match status" value="1"/>
</dbReference>
<evidence type="ECO:0000313" key="5">
    <source>
        <dbReference type="Proteomes" id="UP000021369"/>
    </source>
</evidence>
<organism evidence="4 5">
    <name type="scientific">Ruminococcus albus SY3</name>
    <dbReference type="NCBI Taxonomy" id="1341156"/>
    <lineage>
        <taxon>Bacteria</taxon>
        <taxon>Bacillati</taxon>
        <taxon>Bacillota</taxon>
        <taxon>Clostridia</taxon>
        <taxon>Eubacteriales</taxon>
        <taxon>Oscillospiraceae</taxon>
        <taxon>Ruminococcus</taxon>
    </lineage>
</organism>
<evidence type="ECO:0000256" key="1">
    <source>
        <dbReference type="ARBA" id="ARBA00009013"/>
    </source>
</evidence>
<dbReference type="SUPFAM" id="SSF52091">
    <property type="entry name" value="SpoIIaa-like"/>
    <property type="match status" value="1"/>
</dbReference>
<dbReference type="Proteomes" id="UP000021369">
    <property type="component" value="Unassembled WGS sequence"/>
</dbReference>
<dbReference type="GO" id="GO:0043856">
    <property type="term" value="F:anti-sigma factor antagonist activity"/>
    <property type="evidence" value="ECO:0007669"/>
    <property type="project" value="InterPro"/>
</dbReference>
<proteinExistence type="inferred from homology"/>
<dbReference type="AlphaFoldDB" id="A0A011WU94"/>
<dbReference type="CDD" id="cd07043">
    <property type="entry name" value="STAS_anti-anti-sigma_factors"/>
    <property type="match status" value="1"/>
</dbReference>
<reference evidence="4 5" key="1">
    <citation type="submission" date="2013-06" db="EMBL/GenBank/DDBJ databases">
        <title>Rumen cellulosomics: divergent fiber-degrading strategies revealed by comparative genome-wide analysis of six Ruminococcal strains.</title>
        <authorList>
            <person name="Dassa B."/>
            <person name="Borovok I."/>
            <person name="Lamed R."/>
            <person name="Flint H."/>
            <person name="Yeoman C.J."/>
            <person name="White B."/>
            <person name="Bayer E.A."/>
        </authorList>
    </citation>
    <scope>NUCLEOTIDE SEQUENCE [LARGE SCALE GENOMIC DNA]</scope>
    <source>
        <strain evidence="4 5">SY3</strain>
    </source>
</reference>
<dbReference type="InterPro" id="IPR003658">
    <property type="entry name" value="Anti-sigma_ant"/>
</dbReference>
<dbReference type="PATRIC" id="fig|1341156.4.peg.69"/>
<name>A0A011WU94_RUMAL</name>
<dbReference type="InterPro" id="IPR036513">
    <property type="entry name" value="STAS_dom_sf"/>
</dbReference>
<sequence>MINISTTDGVTLAKLSGDLDHHTARLMRTDIDRELAEKRPRRLVIDFSSVTFMDSSGIGLIMGRYRIMNEQGGDVIVARPPAYIKKVLRLAGVDKLAPITDDPRGIIPKDIYKEKEAEIIEQTAPQTT</sequence>
<dbReference type="RefSeq" id="WP_024857428.1">
    <property type="nucleotide sequence ID" value="NZ_JEOB01000001.1"/>
</dbReference>
<evidence type="ECO:0000259" key="3">
    <source>
        <dbReference type="PROSITE" id="PS50801"/>
    </source>
</evidence>
<gene>
    <name evidence="4" type="ORF">RASY3_01735</name>
</gene>
<keyword evidence="5" id="KW-1185">Reference proteome</keyword>
<accession>A0A011WU94</accession>
<dbReference type="PANTHER" id="PTHR33495:SF2">
    <property type="entry name" value="ANTI-SIGMA FACTOR ANTAGONIST TM_1081-RELATED"/>
    <property type="match status" value="1"/>
</dbReference>